<dbReference type="CDD" id="cd01920">
    <property type="entry name" value="cyclophilin_EcCYP_like"/>
    <property type="match status" value="1"/>
</dbReference>
<feature type="chain" id="PRO_5044997711" description="Peptidyl-prolyl cis-trans isomerase" evidence="4">
    <location>
        <begin position="21"/>
        <end position="188"/>
    </location>
</feature>
<comment type="similarity">
    <text evidence="1 4">Belongs to the cyclophilin-type PPIase family.</text>
</comment>
<dbReference type="Proteomes" id="UP001233360">
    <property type="component" value="Unassembled WGS sequence"/>
</dbReference>
<reference evidence="6 7" key="1">
    <citation type="submission" date="2023-07" db="EMBL/GenBank/DDBJ databases">
        <title>Functional and genomic diversity of the sorghum phyllosphere microbiome.</title>
        <authorList>
            <person name="Shade A."/>
        </authorList>
    </citation>
    <scope>NUCLEOTIDE SEQUENCE [LARGE SCALE GENOMIC DNA]</scope>
    <source>
        <strain evidence="6 7">SORGH_AS_0887</strain>
    </source>
</reference>
<dbReference type="SUPFAM" id="SSF50891">
    <property type="entry name" value="Cyclophilin-like"/>
    <property type="match status" value="1"/>
</dbReference>
<comment type="function">
    <text evidence="4">PPIases accelerate the folding of proteins. It catalyzes the cis-trans isomerization of proline imidic peptide bonds in oligopeptides.</text>
</comment>
<comment type="catalytic activity">
    <reaction evidence="4">
        <text>[protein]-peptidylproline (omega=180) = [protein]-peptidylproline (omega=0)</text>
        <dbReference type="Rhea" id="RHEA:16237"/>
        <dbReference type="Rhea" id="RHEA-COMP:10747"/>
        <dbReference type="Rhea" id="RHEA-COMP:10748"/>
        <dbReference type="ChEBI" id="CHEBI:83833"/>
        <dbReference type="ChEBI" id="CHEBI:83834"/>
        <dbReference type="EC" id="5.2.1.8"/>
    </reaction>
</comment>
<keyword evidence="3 4" id="KW-0413">Isomerase</keyword>
<proteinExistence type="inferred from homology"/>
<dbReference type="EC" id="5.2.1.8" evidence="4"/>
<dbReference type="InterPro" id="IPR029000">
    <property type="entry name" value="Cyclophilin-like_dom_sf"/>
</dbReference>
<dbReference type="Pfam" id="PF00160">
    <property type="entry name" value="Pro_isomerase"/>
    <property type="match status" value="1"/>
</dbReference>
<accession>A0ABU0UY76</accession>
<dbReference type="Gene3D" id="2.40.100.10">
    <property type="entry name" value="Cyclophilin-like"/>
    <property type="match status" value="1"/>
</dbReference>
<feature type="domain" description="PPIase cyclophilin-type" evidence="5">
    <location>
        <begin position="28"/>
        <end position="181"/>
    </location>
</feature>
<dbReference type="InterPro" id="IPR044665">
    <property type="entry name" value="E_coli_cyclophilin_A-like"/>
</dbReference>
<keyword evidence="4" id="KW-0732">Signal</keyword>
<feature type="signal peptide" evidence="4">
    <location>
        <begin position="1"/>
        <end position="20"/>
    </location>
</feature>
<dbReference type="PROSITE" id="PS00170">
    <property type="entry name" value="CSA_PPIASE_1"/>
    <property type="match status" value="1"/>
</dbReference>
<evidence type="ECO:0000256" key="1">
    <source>
        <dbReference type="ARBA" id="ARBA00007365"/>
    </source>
</evidence>
<organism evidence="6 7">
    <name type="scientific">Acinetobacter baylyi</name>
    <dbReference type="NCBI Taxonomy" id="202950"/>
    <lineage>
        <taxon>Bacteria</taxon>
        <taxon>Pseudomonadati</taxon>
        <taxon>Pseudomonadota</taxon>
        <taxon>Gammaproteobacteria</taxon>
        <taxon>Moraxellales</taxon>
        <taxon>Moraxellaceae</taxon>
        <taxon>Acinetobacter</taxon>
    </lineage>
</organism>
<evidence type="ECO:0000256" key="3">
    <source>
        <dbReference type="ARBA" id="ARBA00023235"/>
    </source>
</evidence>
<name>A0ABU0UY76_ACIBI</name>
<protein>
    <recommendedName>
        <fullName evidence="4">Peptidyl-prolyl cis-trans isomerase</fullName>
        <shortName evidence="4">PPIase</shortName>
        <ecNumber evidence="4">5.2.1.8</ecNumber>
    </recommendedName>
</protein>
<dbReference type="GO" id="GO:0003755">
    <property type="term" value="F:peptidyl-prolyl cis-trans isomerase activity"/>
    <property type="evidence" value="ECO:0007669"/>
    <property type="project" value="UniProtKB-EC"/>
</dbReference>
<comment type="caution">
    <text evidence="6">The sequence shown here is derived from an EMBL/GenBank/DDBJ whole genome shotgun (WGS) entry which is preliminary data.</text>
</comment>
<dbReference type="PANTHER" id="PTHR43246">
    <property type="entry name" value="PEPTIDYL-PROLYL CIS-TRANS ISOMERASE CYP38, CHLOROPLASTIC"/>
    <property type="match status" value="1"/>
</dbReference>
<sequence>MLKRVAIVLGGLFINAHVLANTMVEMKTNLGNIEIELYNNKAPISAKNFESYVKNNFYNGTIFHRVIPNFMIQGGGFETNMKEKATAAPIKNEASNGLANTRGTLAMARTSNPDSATSQFFINVADNNFLNASRTDAGYAVFGKVIKGMDVVDKIANVPTSTYGMHQNVPKQPVKIISVQIKSINTAK</sequence>
<dbReference type="InterPro" id="IPR002130">
    <property type="entry name" value="Cyclophilin-type_PPIase_dom"/>
</dbReference>
<keyword evidence="7" id="KW-1185">Reference proteome</keyword>
<dbReference type="PROSITE" id="PS50072">
    <property type="entry name" value="CSA_PPIASE_2"/>
    <property type="match status" value="1"/>
</dbReference>
<dbReference type="RefSeq" id="WP_307003612.1">
    <property type="nucleotide sequence ID" value="NZ_JAUTBK010000002.1"/>
</dbReference>
<evidence type="ECO:0000313" key="6">
    <source>
        <dbReference type="EMBL" id="MDQ1209218.1"/>
    </source>
</evidence>
<dbReference type="InterPro" id="IPR020892">
    <property type="entry name" value="Cyclophilin-type_PPIase_CS"/>
</dbReference>
<keyword evidence="2 4" id="KW-0697">Rotamase</keyword>
<dbReference type="EMBL" id="JAUTBK010000002">
    <property type="protein sequence ID" value="MDQ1209218.1"/>
    <property type="molecule type" value="Genomic_DNA"/>
</dbReference>
<gene>
    <name evidence="6" type="ORF">QE380_002141</name>
</gene>
<evidence type="ECO:0000313" key="7">
    <source>
        <dbReference type="Proteomes" id="UP001233360"/>
    </source>
</evidence>
<dbReference type="PRINTS" id="PR00153">
    <property type="entry name" value="CSAPPISMRASE"/>
</dbReference>
<evidence type="ECO:0000259" key="5">
    <source>
        <dbReference type="PROSITE" id="PS50072"/>
    </source>
</evidence>
<evidence type="ECO:0000256" key="4">
    <source>
        <dbReference type="RuleBase" id="RU363019"/>
    </source>
</evidence>
<evidence type="ECO:0000256" key="2">
    <source>
        <dbReference type="ARBA" id="ARBA00023110"/>
    </source>
</evidence>